<gene>
    <name evidence="2" type="ORF">JOF46_003521</name>
</gene>
<dbReference type="InterPro" id="IPR043502">
    <property type="entry name" value="DNA/RNA_pol_sf"/>
</dbReference>
<sequence length="479" mass="54596">MNTGEPRWLDLDEASVRVRAMQTKLHHWAVSDPDRLFDDVFNLVHDRDFLTVAWGRVKGNKGARTAGVDRRIPALIGVGAESVEFLEEVRELLKSRAFVPLPVRERLIPKPNSTKLRRLGIPTARDRVVQASLALVLEPIFEADFKPVSYGFRPKRRAQDAIAEIHAVATRNYHWVFEADIEACFDELKHSAVMAEVRKRVTDKRVLTLINKFLKAGIMSVEGKLRESDTGTPQGGVISPLLANIALTVLDKHFCDKWDAHGTPYRREAHRKRGGATYRIIRYADDFVIMVLGTQAHAEALWDEVAEVIAPLGLKISVPKSRVCHVDEGFDFLGFHIQRRLKKGTQKMSVYTYPSKKSLLTILGKVRALTRRAQHPTLAALLGRLNAVVRGWCNYFRHGVSKATFGYLDAFIWHRVTQWIRKRHPRITWRELFRRFLTGKPGNQPQAEGITMFDTASVPVTRYRWRAHNIPTPWTAITG</sequence>
<keyword evidence="2" id="KW-0548">Nucleotidyltransferase</keyword>
<keyword evidence="2" id="KW-0695">RNA-directed DNA polymerase</keyword>
<feature type="domain" description="Reverse transcriptase" evidence="1">
    <location>
        <begin position="89"/>
        <end position="337"/>
    </location>
</feature>
<dbReference type="PROSITE" id="PS50878">
    <property type="entry name" value="RT_POL"/>
    <property type="match status" value="1"/>
</dbReference>
<dbReference type="EC" id="2.7.7.49" evidence="2"/>
<dbReference type="InterPro" id="IPR013597">
    <property type="entry name" value="Mat_intron_G2"/>
</dbReference>
<keyword evidence="3" id="KW-1185">Reference proteome</keyword>
<comment type="caution">
    <text evidence="2">The sequence shown here is derived from an EMBL/GenBank/DDBJ whole genome shotgun (WGS) entry which is preliminary data.</text>
</comment>
<dbReference type="PANTHER" id="PTHR34047:SF8">
    <property type="entry name" value="PROTEIN YKFC"/>
    <property type="match status" value="1"/>
</dbReference>
<keyword evidence="2" id="KW-0808">Transferase</keyword>
<accession>A0ABS4WJ84</accession>
<evidence type="ECO:0000313" key="2">
    <source>
        <dbReference type="EMBL" id="MBP2375609.1"/>
    </source>
</evidence>
<protein>
    <submittedName>
        <fullName evidence="2">RNA-directed DNA polymerase</fullName>
        <ecNumber evidence="2">2.7.7.49</ecNumber>
    </submittedName>
</protein>
<dbReference type="InterPro" id="IPR051083">
    <property type="entry name" value="GrpII_Intron_Splice-Mob/Def"/>
</dbReference>
<dbReference type="CDD" id="cd01651">
    <property type="entry name" value="RT_G2_intron"/>
    <property type="match status" value="1"/>
</dbReference>
<dbReference type="RefSeq" id="WP_209909505.1">
    <property type="nucleotide sequence ID" value="NZ_BAAAMI010000013.1"/>
</dbReference>
<dbReference type="PANTHER" id="PTHR34047">
    <property type="entry name" value="NUCLEAR INTRON MATURASE 1, MITOCHONDRIAL-RELATED"/>
    <property type="match status" value="1"/>
</dbReference>
<dbReference type="Pfam" id="PF00078">
    <property type="entry name" value="RVT_1"/>
    <property type="match status" value="1"/>
</dbReference>
<dbReference type="SUPFAM" id="SSF56672">
    <property type="entry name" value="DNA/RNA polymerases"/>
    <property type="match status" value="1"/>
</dbReference>
<organism evidence="2 3">
    <name type="scientific">Paeniglutamicibacter psychrophenolicus</name>
    <dbReference type="NCBI Taxonomy" id="257454"/>
    <lineage>
        <taxon>Bacteria</taxon>
        <taxon>Bacillati</taxon>
        <taxon>Actinomycetota</taxon>
        <taxon>Actinomycetes</taxon>
        <taxon>Micrococcales</taxon>
        <taxon>Micrococcaceae</taxon>
        <taxon>Paeniglutamicibacter</taxon>
    </lineage>
</organism>
<dbReference type="Pfam" id="PF08388">
    <property type="entry name" value="GIIM"/>
    <property type="match status" value="1"/>
</dbReference>
<evidence type="ECO:0000259" key="1">
    <source>
        <dbReference type="PROSITE" id="PS50878"/>
    </source>
</evidence>
<name>A0ABS4WJ84_9MICC</name>
<dbReference type="InterPro" id="IPR030931">
    <property type="entry name" value="Group_II_RT_mat"/>
</dbReference>
<proteinExistence type="predicted"/>
<dbReference type="InterPro" id="IPR000477">
    <property type="entry name" value="RT_dom"/>
</dbReference>
<dbReference type="Proteomes" id="UP000766570">
    <property type="component" value="Unassembled WGS sequence"/>
</dbReference>
<reference evidence="2 3" key="1">
    <citation type="submission" date="2021-03" db="EMBL/GenBank/DDBJ databases">
        <title>Sequencing the genomes of 1000 actinobacteria strains.</title>
        <authorList>
            <person name="Klenk H.-P."/>
        </authorList>
    </citation>
    <scope>NUCLEOTIDE SEQUENCE [LARGE SCALE GENOMIC DNA]</scope>
    <source>
        <strain evidence="2 3">DSM 15454</strain>
    </source>
</reference>
<dbReference type="EMBL" id="JAGIOE010000001">
    <property type="protein sequence ID" value="MBP2375609.1"/>
    <property type="molecule type" value="Genomic_DNA"/>
</dbReference>
<evidence type="ECO:0000313" key="3">
    <source>
        <dbReference type="Proteomes" id="UP000766570"/>
    </source>
</evidence>
<dbReference type="GO" id="GO:0003964">
    <property type="term" value="F:RNA-directed DNA polymerase activity"/>
    <property type="evidence" value="ECO:0007669"/>
    <property type="project" value="UniProtKB-KW"/>
</dbReference>
<dbReference type="NCBIfam" id="TIGR04416">
    <property type="entry name" value="group_II_RT_mat"/>
    <property type="match status" value="1"/>
</dbReference>